<evidence type="ECO:0000313" key="6">
    <source>
        <dbReference type="Proteomes" id="UP000076512"/>
    </source>
</evidence>
<dbReference type="SMART" id="SM00347">
    <property type="entry name" value="HTH_MARR"/>
    <property type="match status" value="1"/>
</dbReference>
<dbReference type="OrthoDB" id="3237509at2"/>
<keyword evidence="2" id="KW-0238">DNA-binding</keyword>
<keyword evidence="3" id="KW-0804">Transcription</keyword>
<dbReference type="PANTHER" id="PTHR42756">
    <property type="entry name" value="TRANSCRIPTIONAL REGULATOR, MARR"/>
    <property type="match status" value="1"/>
</dbReference>
<dbReference type="RefSeq" id="WP_067579720.1">
    <property type="nucleotide sequence ID" value="NZ_JABMCZ010000002.1"/>
</dbReference>
<protein>
    <submittedName>
        <fullName evidence="5">MarR family transcriptional regulator</fullName>
    </submittedName>
</protein>
<evidence type="ECO:0000313" key="5">
    <source>
        <dbReference type="EMBL" id="KZM68270.1"/>
    </source>
</evidence>
<keyword evidence="6" id="KW-1185">Reference proteome</keyword>
<evidence type="ECO:0000256" key="2">
    <source>
        <dbReference type="ARBA" id="ARBA00023125"/>
    </source>
</evidence>
<organism evidence="5 6">
    <name type="scientific">Nocardia terpenica</name>
    <dbReference type="NCBI Taxonomy" id="455432"/>
    <lineage>
        <taxon>Bacteria</taxon>
        <taxon>Bacillati</taxon>
        <taxon>Actinomycetota</taxon>
        <taxon>Actinomycetes</taxon>
        <taxon>Mycobacteriales</taxon>
        <taxon>Nocardiaceae</taxon>
        <taxon>Nocardia</taxon>
    </lineage>
</organism>
<feature type="domain" description="HTH marR-type" evidence="4">
    <location>
        <begin position="23"/>
        <end position="158"/>
    </location>
</feature>
<dbReference type="PANTHER" id="PTHR42756:SF1">
    <property type="entry name" value="TRANSCRIPTIONAL REPRESSOR OF EMRAB OPERON"/>
    <property type="match status" value="1"/>
</dbReference>
<dbReference type="InterPro" id="IPR036388">
    <property type="entry name" value="WH-like_DNA-bd_sf"/>
</dbReference>
<reference evidence="5 6" key="1">
    <citation type="submission" date="2016-04" db="EMBL/GenBank/DDBJ databases">
        <authorList>
            <person name="Evans L.H."/>
            <person name="Alamgir A."/>
            <person name="Owens N."/>
            <person name="Weber N.D."/>
            <person name="Virtaneva K."/>
            <person name="Barbian K."/>
            <person name="Babar A."/>
            <person name="Rosenke K."/>
        </authorList>
    </citation>
    <scope>NUCLEOTIDE SEQUENCE [LARGE SCALE GENOMIC DNA]</scope>
    <source>
        <strain evidence="5 6">IFM 0406</strain>
    </source>
</reference>
<dbReference type="InterPro" id="IPR000835">
    <property type="entry name" value="HTH_MarR-typ"/>
</dbReference>
<evidence type="ECO:0000256" key="3">
    <source>
        <dbReference type="ARBA" id="ARBA00023163"/>
    </source>
</evidence>
<dbReference type="GO" id="GO:0003677">
    <property type="term" value="F:DNA binding"/>
    <property type="evidence" value="ECO:0007669"/>
    <property type="project" value="UniProtKB-KW"/>
</dbReference>
<dbReference type="PROSITE" id="PS50995">
    <property type="entry name" value="HTH_MARR_2"/>
    <property type="match status" value="1"/>
</dbReference>
<dbReference type="InterPro" id="IPR036390">
    <property type="entry name" value="WH_DNA-bd_sf"/>
</dbReference>
<accession>A0A164H7L6</accession>
<comment type="caution">
    <text evidence="5">The sequence shown here is derived from an EMBL/GenBank/DDBJ whole genome shotgun (WGS) entry which is preliminary data.</text>
</comment>
<keyword evidence="1" id="KW-0805">Transcription regulation</keyword>
<dbReference type="EMBL" id="LWGR01000021">
    <property type="protein sequence ID" value="KZM68270.1"/>
    <property type="molecule type" value="Genomic_DNA"/>
</dbReference>
<dbReference type="SUPFAM" id="SSF46785">
    <property type="entry name" value="Winged helix' DNA-binding domain"/>
    <property type="match status" value="1"/>
</dbReference>
<dbReference type="Gene3D" id="1.10.10.10">
    <property type="entry name" value="Winged helix-like DNA-binding domain superfamily/Winged helix DNA-binding domain"/>
    <property type="match status" value="1"/>
</dbReference>
<dbReference type="Proteomes" id="UP000076512">
    <property type="component" value="Unassembled WGS sequence"/>
</dbReference>
<gene>
    <name evidence="5" type="ORF">AWN90_10205</name>
</gene>
<dbReference type="AlphaFoldDB" id="A0A164H7L6"/>
<evidence type="ECO:0000259" key="4">
    <source>
        <dbReference type="PROSITE" id="PS50995"/>
    </source>
</evidence>
<dbReference type="PRINTS" id="PR00598">
    <property type="entry name" value="HTHMARR"/>
</dbReference>
<dbReference type="GO" id="GO:0003700">
    <property type="term" value="F:DNA-binding transcription factor activity"/>
    <property type="evidence" value="ECO:0007669"/>
    <property type="project" value="InterPro"/>
</dbReference>
<sequence length="166" mass="18692">MSDAVDQIVAAWGEVRPELDVWPTHVIGRVKRLARVLDRELKTFFARYGLEHWEVDVLTTLRRSGGADGLTAGALIKNTMVTSGAITNRIDRMQTRGLVRRTADPHDRRTVRIQLTDEGRALIDEIMPLHVDNEVRLLQGLSREESDQLGDLLRKLSESLGDTALE</sequence>
<dbReference type="Pfam" id="PF12802">
    <property type="entry name" value="MarR_2"/>
    <property type="match status" value="1"/>
</dbReference>
<proteinExistence type="predicted"/>
<name>A0A164H7L6_9NOCA</name>
<evidence type="ECO:0000256" key="1">
    <source>
        <dbReference type="ARBA" id="ARBA00023015"/>
    </source>
</evidence>